<sequence>MAQAGGGRPEPIDQQNARAAPPRDVFANIRDLQSEYAKATRGLDQSDEQNSVAATYLEKIQLLSSMWEVWQADDIDTVLMSCKEELNRVLSVNQLEDKYARLVAMYDKARRTFIHKSTQSRALAATARRVVNEPVDDVFEAAIRIRKAMLGFELAGLDNHDAILLLSKKYFEISKDFDESVRQTLLFNVPEMLEQERREAMTGPPQPAPGPSRRPRRREEEKEVESDEESDARYRNVARRMMEDGQRPIIGNSRPEPDEHRTALVPVGPISRPSDNEQPSHLGRLIGGIARPVEIPDNPADARQFFRQSECILCCDARATVGYSPCNHVFVCTHCLKYNYHVSPAAIADLQVHSEIRVTDKIFEEEQPVPERGNSRYGAAAARNRRDSDDDSRDSIGTQESESVSSESDEGEALYPRHRRGRRAARPDPAPMPPQAARQLRCPLCSAVPRTLMYFG</sequence>
<proteinExistence type="predicted"/>
<organism evidence="2">
    <name type="scientific">Palpitomonas bilix</name>
    <dbReference type="NCBI Taxonomy" id="652834"/>
    <lineage>
        <taxon>Eukaryota</taxon>
        <taxon>Eukaryota incertae sedis</taxon>
    </lineage>
</organism>
<reference evidence="2" key="1">
    <citation type="submission" date="2021-01" db="EMBL/GenBank/DDBJ databases">
        <authorList>
            <person name="Corre E."/>
            <person name="Pelletier E."/>
            <person name="Niang G."/>
            <person name="Scheremetjew M."/>
            <person name="Finn R."/>
            <person name="Kale V."/>
            <person name="Holt S."/>
            <person name="Cochrane G."/>
            <person name="Meng A."/>
            <person name="Brown T."/>
            <person name="Cohen L."/>
        </authorList>
    </citation>
    <scope>NUCLEOTIDE SEQUENCE</scope>
    <source>
        <strain evidence="2">NIES-2562</strain>
    </source>
</reference>
<name>A0A7S3CZW2_9EUKA</name>
<feature type="region of interest" description="Disordered" evidence="1">
    <location>
        <begin position="196"/>
        <end position="235"/>
    </location>
</feature>
<accession>A0A7S3CZW2</accession>
<evidence type="ECO:0000313" key="2">
    <source>
        <dbReference type="EMBL" id="CAE0242236.1"/>
    </source>
</evidence>
<feature type="region of interest" description="Disordered" evidence="1">
    <location>
        <begin position="1"/>
        <end position="24"/>
    </location>
</feature>
<dbReference type="AlphaFoldDB" id="A0A7S3CZW2"/>
<dbReference type="Gene3D" id="3.30.40.10">
    <property type="entry name" value="Zinc/RING finger domain, C3HC4 (zinc finger)"/>
    <property type="match status" value="1"/>
</dbReference>
<protein>
    <submittedName>
        <fullName evidence="2">Uncharacterized protein</fullName>
    </submittedName>
</protein>
<dbReference type="EMBL" id="HBIB01007007">
    <property type="protein sequence ID" value="CAE0242236.1"/>
    <property type="molecule type" value="Transcribed_RNA"/>
</dbReference>
<gene>
    <name evidence="2" type="ORF">PBIL07802_LOCUS4400</name>
</gene>
<feature type="region of interest" description="Disordered" evidence="1">
    <location>
        <begin position="363"/>
        <end position="439"/>
    </location>
</feature>
<dbReference type="InterPro" id="IPR013083">
    <property type="entry name" value="Znf_RING/FYVE/PHD"/>
</dbReference>
<evidence type="ECO:0000256" key="1">
    <source>
        <dbReference type="SAM" id="MobiDB-lite"/>
    </source>
</evidence>